<dbReference type="Pfam" id="PF11578">
    <property type="entry name" value="DUF3237"/>
    <property type="match status" value="1"/>
</dbReference>
<dbReference type="AlphaFoldDB" id="A0A1B3Z7G3"/>
<sequence length="155" mass="16845">MTDSSVPTLDFVFSIRVAVSAPVETGLVDGHRRRCIPITGGSVDGPRLHGVVMPLGADWQTIDSDGVTELDARYAIMAHDGTIIEVRNRGVRVAAPEVSDRLARGEPVDPALYYFRTAPRFTVAAGPHDWLRRTLFVGAGLRRPDHVLISIYAVG</sequence>
<dbReference type="InterPro" id="IPR020915">
    <property type="entry name" value="UPF0311"/>
</dbReference>
<dbReference type="RefSeq" id="WP_069203940.1">
    <property type="nucleotide sequence ID" value="NZ_CP014168.1"/>
</dbReference>
<dbReference type="OrthoDB" id="5294829at2"/>
<accession>A0A1B3Z7G3</accession>
<evidence type="ECO:0000313" key="3">
    <source>
        <dbReference type="Proteomes" id="UP000094256"/>
    </source>
</evidence>
<gene>
    <name evidence="2" type="ORF">AWL63_04665</name>
</gene>
<dbReference type="STRING" id="1560345.AWL63_04665"/>
<dbReference type="Proteomes" id="UP000094256">
    <property type="component" value="Chromosome"/>
</dbReference>
<dbReference type="Gene3D" id="2.40.160.20">
    <property type="match status" value="1"/>
</dbReference>
<keyword evidence="3" id="KW-1185">Reference proteome</keyword>
<dbReference type="KEGG" id="span:AWL63_04665"/>
<protein>
    <recommendedName>
        <fullName evidence="1">UPF0311 protein AWL63_04665</fullName>
    </recommendedName>
</protein>
<dbReference type="PANTHER" id="PTHR37315">
    <property type="entry name" value="UPF0311 PROTEIN BLR7842"/>
    <property type="match status" value="1"/>
</dbReference>
<dbReference type="EMBL" id="CP014168">
    <property type="protein sequence ID" value="AOH83366.1"/>
    <property type="molecule type" value="Genomic_DNA"/>
</dbReference>
<dbReference type="HAMAP" id="MF_00775">
    <property type="entry name" value="UPF0311"/>
    <property type="match status" value="1"/>
</dbReference>
<comment type="similarity">
    <text evidence="1">Belongs to the UPF0311 family.</text>
</comment>
<evidence type="ECO:0000256" key="1">
    <source>
        <dbReference type="HAMAP-Rule" id="MF_00775"/>
    </source>
</evidence>
<reference evidence="2 3" key="1">
    <citation type="submission" date="2016-01" db="EMBL/GenBank/DDBJ databases">
        <title>Complete genome and mega plasmid sequence of Sphingomonas panacis DCY99 elicits systemic resistance in rice to Xanthomonas oryzae.</title>
        <authorList>
            <person name="Kim Y.J."/>
            <person name="Yang D.C."/>
            <person name="Sing P."/>
        </authorList>
    </citation>
    <scope>NUCLEOTIDE SEQUENCE [LARGE SCALE GENOMIC DNA]</scope>
    <source>
        <strain evidence="2 3">DCY99</strain>
    </source>
</reference>
<proteinExistence type="inferred from homology"/>
<organism evidence="2 3">
    <name type="scientific">Sphingomonas panacis</name>
    <dbReference type="NCBI Taxonomy" id="1560345"/>
    <lineage>
        <taxon>Bacteria</taxon>
        <taxon>Pseudomonadati</taxon>
        <taxon>Pseudomonadota</taxon>
        <taxon>Alphaproteobacteria</taxon>
        <taxon>Sphingomonadales</taxon>
        <taxon>Sphingomonadaceae</taxon>
        <taxon>Sphingomonas</taxon>
    </lineage>
</organism>
<evidence type="ECO:0000313" key="2">
    <source>
        <dbReference type="EMBL" id="AOH83366.1"/>
    </source>
</evidence>
<dbReference type="PANTHER" id="PTHR37315:SF1">
    <property type="entry name" value="UPF0311 PROTEIN BLR7842"/>
    <property type="match status" value="1"/>
</dbReference>
<name>A0A1B3Z7G3_9SPHN</name>